<keyword evidence="6" id="KW-0805">Transcription regulation</keyword>
<keyword evidence="8" id="KW-0539">Nucleus</keyword>
<dbReference type="FunFam" id="3.30.160.60:FF:000060">
    <property type="entry name" value="zinc finger protein 436"/>
    <property type="match status" value="1"/>
</dbReference>
<dbReference type="AlphaFoldDB" id="A0A452GXI6"/>
<keyword evidence="7" id="KW-0804">Transcription</keyword>
<organism evidence="12 13">
    <name type="scientific">Gopherus agassizii</name>
    <name type="common">Agassiz's desert tortoise</name>
    <dbReference type="NCBI Taxonomy" id="38772"/>
    <lineage>
        <taxon>Eukaryota</taxon>
        <taxon>Metazoa</taxon>
        <taxon>Chordata</taxon>
        <taxon>Craniata</taxon>
        <taxon>Vertebrata</taxon>
        <taxon>Euteleostomi</taxon>
        <taxon>Archelosauria</taxon>
        <taxon>Testudinata</taxon>
        <taxon>Testudines</taxon>
        <taxon>Cryptodira</taxon>
        <taxon>Durocryptodira</taxon>
        <taxon>Testudinoidea</taxon>
        <taxon>Testudinidae</taxon>
        <taxon>Gopherus</taxon>
    </lineage>
</organism>
<keyword evidence="3" id="KW-0677">Repeat</keyword>
<evidence type="ECO:0000256" key="2">
    <source>
        <dbReference type="ARBA" id="ARBA00022723"/>
    </source>
</evidence>
<dbReference type="STRING" id="38772.ENSGAGP00000006859"/>
<dbReference type="InterPro" id="IPR036236">
    <property type="entry name" value="Znf_C2H2_sf"/>
</dbReference>
<name>A0A452GXI6_9SAUR</name>
<evidence type="ECO:0000256" key="9">
    <source>
        <dbReference type="PROSITE-ProRule" id="PRU00042"/>
    </source>
</evidence>
<evidence type="ECO:0000256" key="8">
    <source>
        <dbReference type="ARBA" id="ARBA00023242"/>
    </source>
</evidence>
<reference evidence="12" key="3">
    <citation type="submission" date="2025-09" db="UniProtKB">
        <authorList>
            <consortium name="Ensembl"/>
        </authorList>
    </citation>
    <scope>IDENTIFICATION</scope>
</reference>
<evidence type="ECO:0000313" key="12">
    <source>
        <dbReference type="Ensembl" id="ENSGAGP00000006859.1"/>
    </source>
</evidence>
<dbReference type="PROSITE" id="PS00028">
    <property type="entry name" value="ZINC_FINGER_C2H2_1"/>
    <property type="match status" value="1"/>
</dbReference>
<dbReference type="GO" id="GO:0005634">
    <property type="term" value="C:nucleus"/>
    <property type="evidence" value="ECO:0007669"/>
    <property type="project" value="UniProtKB-SubCell"/>
</dbReference>
<protein>
    <recommendedName>
        <fullName evidence="11">C2H2-type domain-containing protein</fullName>
    </recommendedName>
</protein>
<dbReference type="InterPro" id="IPR013087">
    <property type="entry name" value="Znf_C2H2_type"/>
</dbReference>
<dbReference type="SUPFAM" id="SSF57667">
    <property type="entry name" value="beta-beta-alpha zinc fingers"/>
    <property type="match status" value="1"/>
</dbReference>
<dbReference type="Gene3D" id="3.30.160.60">
    <property type="entry name" value="Classic Zinc Finger"/>
    <property type="match status" value="1"/>
</dbReference>
<evidence type="ECO:0000313" key="13">
    <source>
        <dbReference type="Proteomes" id="UP000291020"/>
    </source>
</evidence>
<feature type="region of interest" description="Disordered" evidence="10">
    <location>
        <begin position="1"/>
        <end position="27"/>
    </location>
</feature>
<reference evidence="13" key="1">
    <citation type="journal article" date="2017" name="PLoS ONE">
        <title>The Agassiz's desert tortoise genome provides a resource for the conservation of a threatened species.</title>
        <authorList>
            <person name="Tollis M."/>
            <person name="DeNardo D.F."/>
            <person name="Cornelius J.A."/>
            <person name="Dolby G.A."/>
            <person name="Edwards T."/>
            <person name="Henen B.T."/>
            <person name="Karl A.E."/>
            <person name="Murphy R.W."/>
            <person name="Kusumi K."/>
        </authorList>
    </citation>
    <scope>NUCLEOTIDE SEQUENCE [LARGE SCALE GENOMIC DNA]</scope>
</reference>
<evidence type="ECO:0000256" key="10">
    <source>
        <dbReference type="SAM" id="MobiDB-lite"/>
    </source>
</evidence>
<keyword evidence="4 9" id="KW-0863">Zinc-finger</keyword>
<keyword evidence="2" id="KW-0479">Metal-binding</keyword>
<comment type="subcellular location">
    <subcellularLocation>
        <location evidence="1">Nucleus</location>
    </subcellularLocation>
</comment>
<keyword evidence="13" id="KW-1185">Reference proteome</keyword>
<evidence type="ECO:0000259" key="11">
    <source>
        <dbReference type="PROSITE" id="PS50157"/>
    </source>
</evidence>
<keyword evidence="5" id="KW-0862">Zinc</keyword>
<dbReference type="GO" id="GO:0008270">
    <property type="term" value="F:zinc ion binding"/>
    <property type="evidence" value="ECO:0007669"/>
    <property type="project" value="UniProtKB-KW"/>
</dbReference>
<dbReference type="Ensembl" id="ENSGAGT00000007959.1">
    <property type="protein sequence ID" value="ENSGAGP00000006859.1"/>
    <property type="gene ID" value="ENSGAGG00000005531.1"/>
</dbReference>
<dbReference type="Proteomes" id="UP000291020">
    <property type="component" value="Unassembled WGS sequence"/>
</dbReference>
<evidence type="ECO:0000256" key="5">
    <source>
        <dbReference type="ARBA" id="ARBA00022833"/>
    </source>
</evidence>
<evidence type="ECO:0000256" key="3">
    <source>
        <dbReference type="ARBA" id="ARBA00022737"/>
    </source>
</evidence>
<reference evidence="12" key="2">
    <citation type="submission" date="2025-08" db="UniProtKB">
        <authorList>
            <consortium name="Ensembl"/>
        </authorList>
    </citation>
    <scope>IDENTIFICATION</scope>
</reference>
<proteinExistence type="predicted"/>
<evidence type="ECO:0000256" key="7">
    <source>
        <dbReference type="ARBA" id="ARBA00023163"/>
    </source>
</evidence>
<dbReference type="PROSITE" id="PS50157">
    <property type="entry name" value="ZINC_FINGER_C2H2_2"/>
    <property type="match status" value="1"/>
</dbReference>
<accession>A0A452GXI6</accession>
<evidence type="ECO:0000256" key="1">
    <source>
        <dbReference type="ARBA" id="ARBA00004123"/>
    </source>
</evidence>
<sequence length="94" mass="9924">FDDVSPRESFALKPGPSPHPGAQAGGKPYKCSECERSFCHRSSLRKHHLAHTGERAPTAGSHCSPPTSCLPPRGGVPCVSCPLASITPILCLYS</sequence>
<evidence type="ECO:0000256" key="6">
    <source>
        <dbReference type="ARBA" id="ARBA00023015"/>
    </source>
</evidence>
<feature type="domain" description="C2H2-type" evidence="11">
    <location>
        <begin position="29"/>
        <end position="56"/>
    </location>
</feature>
<evidence type="ECO:0000256" key="4">
    <source>
        <dbReference type="ARBA" id="ARBA00022771"/>
    </source>
</evidence>